<feature type="transmembrane region" description="Helical" evidence="5">
    <location>
        <begin position="317"/>
        <end position="339"/>
    </location>
</feature>
<evidence type="ECO:0000256" key="1">
    <source>
        <dbReference type="ARBA" id="ARBA00004141"/>
    </source>
</evidence>
<feature type="domain" description="Major facilitator superfamily (MFS) profile" evidence="6">
    <location>
        <begin position="8"/>
        <end position="409"/>
    </location>
</feature>
<comment type="subcellular location">
    <subcellularLocation>
        <location evidence="1">Membrane</location>
        <topology evidence="1">Multi-pass membrane protein</topology>
    </subcellularLocation>
</comment>
<keyword evidence="3 5" id="KW-1133">Transmembrane helix</keyword>
<dbReference type="InterPro" id="IPR011701">
    <property type="entry name" value="MFS"/>
</dbReference>
<dbReference type="EMBL" id="JAQNDK010000004">
    <property type="protein sequence ID" value="MDC0682768.1"/>
    <property type="molecule type" value="Genomic_DNA"/>
</dbReference>
<feature type="transmembrane region" description="Helical" evidence="5">
    <location>
        <begin position="261"/>
        <end position="282"/>
    </location>
</feature>
<accession>A0ABT5C8M0</accession>
<keyword evidence="2 5" id="KW-0812">Transmembrane</keyword>
<feature type="transmembrane region" description="Helical" evidence="5">
    <location>
        <begin position="158"/>
        <end position="181"/>
    </location>
</feature>
<evidence type="ECO:0000256" key="4">
    <source>
        <dbReference type="ARBA" id="ARBA00023136"/>
    </source>
</evidence>
<keyword evidence="8" id="KW-1185">Reference proteome</keyword>
<feature type="transmembrane region" description="Helical" evidence="5">
    <location>
        <begin position="73"/>
        <end position="99"/>
    </location>
</feature>
<dbReference type="Pfam" id="PF07690">
    <property type="entry name" value="MFS_1"/>
    <property type="match status" value="1"/>
</dbReference>
<dbReference type="SUPFAM" id="SSF103473">
    <property type="entry name" value="MFS general substrate transporter"/>
    <property type="match status" value="1"/>
</dbReference>
<feature type="transmembrane region" description="Helical" evidence="5">
    <location>
        <begin position="220"/>
        <end position="241"/>
    </location>
</feature>
<evidence type="ECO:0000256" key="2">
    <source>
        <dbReference type="ARBA" id="ARBA00022692"/>
    </source>
</evidence>
<feature type="transmembrane region" description="Helical" evidence="5">
    <location>
        <begin position="384"/>
        <end position="404"/>
    </location>
</feature>
<feature type="transmembrane region" description="Helical" evidence="5">
    <location>
        <begin position="45"/>
        <end position="66"/>
    </location>
</feature>
<gene>
    <name evidence="7" type="ORF">POL72_33890</name>
</gene>
<dbReference type="InterPro" id="IPR020846">
    <property type="entry name" value="MFS_dom"/>
</dbReference>
<dbReference type="CDD" id="cd17319">
    <property type="entry name" value="MFS_ExuT_GudP_like"/>
    <property type="match status" value="1"/>
</dbReference>
<reference evidence="7 8" key="1">
    <citation type="submission" date="2023-01" db="EMBL/GenBank/DDBJ databases">
        <title>Minimal conservation of predation-associated metabolite biosynthetic gene clusters underscores biosynthetic potential of Myxococcota including descriptions for ten novel species: Archangium lansinium sp. nov., Myxococcus landrumus sp. nov., Nannocystis bai.</title>
        <authorList>
            <person name="Ahearne A."/>
            <person name="Stevens C."/>
            <person name="Dowd S."/>
        </authorList>
    </citation>
    <scope>NUCLEOTIDE SEQUENCE [LARGE SCALE GENOMIC DNA]</scope>
    <source>
        <strain evidence="7 8">WIWO2</strain>
    </source>
</reference>
<organism evidence="7 8">
    <name type="scientific">Sorangium atrum</name>
    <dbReference type="NCBI Taxonomy" id="2995308"/>
    <lineage>
        <taxon>Bacteria</taxon>
        <taxon>Pseudomonadati</taxon>
        <taxon>Myxococcota</taxon>
        <taxon>Polyangia</taxon>
        <taxon>Polyangiales</taxon>
        <taxon>Polyangiaceae</taxon>
        <taxon>Sorangium</taxon>
    </lineage>
</organism>
<dbReference type="PANTHER" id="PTHR11662:SF399">
    <property type="entry name" value="FI19708P1-RELATED"/>
    <property type="match status" value="1"/>
</dbReference>
<dbReference type="InterPro" id="IPR036259">
    <property type="entry name" value="MFS_trans_sf"/>
</dbReference>
<dbReference type="RefSeq" id="WP_272100922.1">
    <property type="nucleotide sequence ID" value="NZ_JAQNDK010000004.1"/>
</dbReference>
<dbReference type="InterPro" id="IPR050382">
    <property type="entry name" value="MFS_Na/Anion_cotransporter"/>
</dbReference>
<dbReference type="PROSITE" id="PS50850">
    <property type="entry name" value="MFS"/>
    <property type="match status" value="1"/>
</dbReference>
<protein>
    <submittedName>
        <fullName evidence="7">MFS transporter</fullName>
    </submittedName>
</protein>
<feature type="transmembrane region" description="Helical" evidence="5">
    <location>
        <begin position="294"/>
        <end position="311"/>
    </location>
</feature>
<proteinExistence type="predicted"/>
<feature type="transmembrane region" description="Helical" evidence="5">
    <location>
        <begin position="359"/>
        <end position="378"/>
    </location>
</feature>
<name>A0ABT5C8M0_9BACT</name>
<evidence type="ECO:0000313" key="8">
    <source>
        <dbReference type="Proteomes" id="UP001217485"/>
    </source>
</evidence>
<evidence type="ECO:0000313" key="7">
    <source>
        <dbReference type="EMBL" id="MDC0682768.1"/>
    </source>
</evidence>
<dbReference type="PANTHER" id="PTHR11662">
    <property type="entry name" value="SOLUTE CARRIER FAMILY 17"/>
    <property type="match status" value="1"/>
</dbReference>
<keyword evidence="4 5" id="KW-0472">Membrane</keyword>
<sequence length="437" mass="46819">MRKMRWVVLFLCFLAVAVNYIDRANLAVAAPQIEKELGIGPAQMGFIMSGFFWTYALMQMPFGWFVDRVGARIALPIAVGWWSLFTAATAGVSSVAAMFGCRLLLGVGEAGAYPACAKLVSQWFKPRERALATGIFDSGARVGSALSIPLVALIIDSFGWKAAFIITGLFGAVWILGWVVIYRSPAHGDMTGAQDVVHAAPAEDAQNSVTWASLFRHRTLWGMMLGFFCLNFTNYFFITWFPSYLVQTRGFSLKSLGTFGMIPALMAIPGGWIGGFVSDALYRRGWSLTAARKTCMVGGMLVSSTITLSALTSNIYLMLACFGISYASLAFAGASVWSLPGDVAPTPRHVASISGIQNFASNLAGIVITTFTGVMVSLTQGSFTIPLVVAGGFCLLGAFSYLVIVGKIEPLQVRSAPIAARYPSLDIDRDSSPTSAG</sequence>
<evidence type="ECO:0000259" key="6">
    <source>
        <dbReference type="PROSITE" id="PS50850"/>
    </source>
</evidence>
<dbReference type="Proteomes" id="UP001217485">
    <property type="component" value="Unassembled WGS sequence"/>
</dbReference>
<evidence type="ECO:0000256" key="3">
    <source>
        <dbReference type="ARBA" id="ARBA00022989"/>
    </source>
</evidence>
<dbReference type="Gene3D" id="1.20.1250.20">
    <property type="entry name" value="MFS general substrate transporter like domains"/>
    <property type="match status" value="2"/>
</dbReference>
<evidence type="ECO:0000256" key="5">
    <source>
        <dbReference type="SAM" id="Phobius"/>
    </source>
</evidence>
<comment type="caution">
    <text evidence="7">The sequence shown here is derived from an EMBL/GenBank/DDBJ whole genome shotgun (WGS) entry which is preliminary data.</text>
</comment>